<dbReference type="EMBL" id="QLMJ01000015">
    <property type="protein sequence ID" value="RAK31407.1"/>
    <property type="molecule type" value="Genomic_DNA"/>
</dbReference>
<dbReference type="AlphaFoldDB" id="A0A327Z5C8"/>
<evidence type="ECO:0000313" key="3">
    <source>
        <dbReference type="Proteomes" id="UP000249341"/>
    </source>
</evidence>
<gene>
    <name evidence="2" type="ORF">B0I29_115214</name>
</gene>
<sequence>MKMFRRTVDHARAQQQLEDEVRRLGALIGAGDADLVAFGNRDGGYPWASVDESGVYHWIVTERGQELQHRKTRDLDEMLFWCLEATTWSMGGDWALRHPVAGEEQRVTRWRKQFALLATINPEWPHRARQRLIERIEPANLPEGGIPPADG</sequence>
<proteinExistence type="predicted"/>
<accession>A0A327Z5C8</accession>
<evidence type="ECO:0000313" key="2">
    <source>
        <dbReference type="EMBL" id="RAK31407.1"/>
    </source>
</evidence>
<dbReference type="InterPro" id="IPR028952">
    <property type="entry name" value="Imm63"/>
</dbReference>
<dbReference type="RefSeq" id="WP_111652314.1">
    <property type="nucleotide sequence ID" value="NZ_JACHWI010000015.1"/>
</dbReference>
<dbReference type="Proteomes" id="UP000249341">
    <property type="component" value="Unassembled WGS sequence"/>
</dbReference>
<protein>
    <submittedName>
        <fullName evidence="2">Immunity protein 63 of polymorphic toxin system</fullName>
    </submittedName>
</protein>
<dbReference type="Pfam" id="PF15599">
    <property type="entry name" value="Imm63"/>
    <property type="match status" value="1"/>
</dbReference>
<name>A0A327Z5C8_9ACTN</name>
<keyword evidence="3" id="KW-1185">Reference proteome</keyword>
<organism evidence="2 3">
    <name type="scientific">Actinoplanes lutulentus</name>
    <dbReference type="NCBI Taxonomy" id="1287878"/>
    <lineage>
        <taxon>Bacteria</taxon>
        <taxon>Bacillati</taxon>
        <taxon>Actinomycetota</taxon>
        <taxon>Actinomycetes</taxon>
        <taxon>Micromonosporales</taxon>
        <taxon>Micromonosporaceae</taxon>
        <taxon>Actinoplanes</taxon>
    </lineage>
</organism>
<comment type="caution">
    <text evidence="2">The sequence shown here is derived from an EMBL/GenBank/DDBJ whole genome shotgun (WGS) entry which is preliminary data.</text>
</comment>
<dbReference type="OrthoDB" id="3690484at2"/>
<evidence type="ECO:0000259" key="1">
    <source>
        <dbReference type="Pfam" id="PF15599"/>
    </source>
</evidence>
<reference evidence="2 3" key="1">
    <citation type="submission" date="2018-06" db="EMBL/GenBank/DDBJ databases">
        <title>Genomic Encyclopedia of Type Strains, Phase III (KMG-III): the genomes of soil and plant-associated and newly described type strains.</title>
        <authorList>
            <person name="Whitman W."/>
        </authorList>
    </citation>
    <scope>NUCLEOTIDE SEQUENCE [LARGE SCALE GENOMIC DNA]</scope>
    <source>
        <strain evidence="2 3">CGMCC 4.7090</strain>
    </source>
</reference>
<feature type="domain" description="Immunity protein 63" evidence="1">
    <location>
        <begin position="54"/>
        <end position="130"/>
    </location>
</feature>